<keyword evidence="11" id="KW-1185">Reference proteome</keyword>
<evidence type="ECO:0000313" key="11">
    <source>
        <dbReference type="Proteomes" id="UP000324143"/>
    </source>
</evidence>
<comment type="similarity">
    <text evidence="1 6 7">Belongs to the EF-Ts family.</text>
</comment>
<protein>
    <recommendedName>
        <fullName evidence="2 6">Elongation factor Ts</fullName>
        <shortName evidence="6">EF-Ts</shortName>
    </recommendedName>
</protein>
<reference evidence="10" key="1">
    <citation type="submission" date="2019-08" db="EMBL/GenBank/DDBJ databases">
        <title>Genomic characterization of a novel candidate phylum (ARYD3) from a high temperature, high salinity tertiary oil reservoir in north central Oklahoma, USA.</title>
        <authorList>
            <person name="Youssef N.H."/>
            <person name="Yadav A."/>
            <person name="Elshahed M.S."/>
        </authorList>
    </citation>
    <scope>NUCLEOTIDE SEQUENCE [LARGE SCALE GENOMIC DNA]</scope>
    <source>
        <strain evidence="10">ARYD3</strain>
    </source>
</reference>
<evidence type="ECO:0000256" key="2">
    <source>
        <dbReference type="ARBA" id="ARBA00016956"/>
    </source>
</evidence>
<dbReference type="NCBIfam" id="TIGR00116">
    <property type="entry name" value="tsf"/>
    <property type="match status" value="1"/>
</dbReference>
<dbReference type="GO" id="GO:0003746">
    <property type="term" value="F:translation elongation factor activity"/>
    <property type="evidence" value="ECO:0007669"/>
    <property type="project" value="UniProtKB-UniRule"/>
</dbReference>
<keyword evidence="4 6" id="KW-0648">Protein biosynthesis</keyword>
<evidence type="ECO:0000313" key="10">
    <source>
        <dbReference type="EMBL" id="TYB30658.1"/>
    </source>
</evidence>
<dbReference type="InterPro" id="IPR036402">
    <property type="entry name" value="EF-Ts_dimer_sf"/>
</dbReference>
<organism evidence="10 11">
    <name type="scientific">Candidatus Mcinerneyibacterium aminivorans</name>
    <dbReference type="NCBI Taxonomy" id="2703815"/>
    <lineage>
        <taxon>Bacteria</taxon>
        <taxon>Candidatus Macinerneyibacteriota</taxon>
        <taxon>Candidatus Mcinerneyibacteria</taxon>
        <taxon>Candidatus Mcinerneyibacteriales</taxon>
        <taxon>Candidatus Mcinerneyibacteriaceae</taxon>
        <taxon>Candidatus Mcinerneyibacterium</taxon>
    </lineage>
</organism>
<evidence type="ECO:0000256" key="1">
    <source>
        <dbReference type="ARBA" id="ARBA00005532"/>
    </source>
</evidence>
<dbReference type="InterPro" id="IPR001816">
    <property type="entry name" value="Transl_elong_EFTs/EF1B"/>
</dbReference>
<gene>
    <name evidence="6 10" type="primary">tsf</name>
    <name evidence="10" type="ORF">FXF47_08130</name>
</gene>
<keyword evidence="6" id="KW-0963">Cytoplasm</keyword>
<proteinExistence type="inferred from homology"/>
<accession>A0A5D0MHC8</accession>
<comment type="subcellular location">
    <subcellularLocation>
        <location evidence="6 8">Cytoplasm</location>
    </subcellularLocation>
</comment>
<dbReference type="InterPro" id="IPR014039">
    <property type="entry name" value="Transl_elong_EFTs/EF1B_dimer"/>
</dbReference>
<dbReference type="Gene3D" id="3.30.479.20">
    <property type="entry name" value="Elongation factor Ts, dimerisation domain"/>
    <property type="match status" value="1"/>
</dbReference>
<evidence type="ECO:0000256" key="6">
    <source>
        <dbReference type="HAMAP-Rule" id="MF_00050"/>
    </source>
</evidence>
<feature type="domain" description="Translation elongation factor EFTs/EF1B dimerisation" evidence="9">
    <location>
        <begin position="58"/>
        <end position="199"/>
    </location>
</feature>
<evidence type="ECO:0000256" key="3">
    <source>
        <dbReference type="ARBA" id="ARBA00022768"/>
    </source>
</evidence>
<dbReference type="PANTHER" id="PTHR11741">
    <property type="entry name" value="ELONGATION FACTOR TS"/>
    <property type="match status" value="1"/>
</dbReference>
<feature type="region of interest" description="Involved in Mg(2+) ion dislocation from EF-Tu" evidence="6">
    <location>
        <begin position="82"/>
        <end position="85"/>
    </location>
</feature>
<dbReference type="Gene3D" id="1.10.8.10">
    <property type="entry name" value="DNA helicase RuvA subunit, C-terminal domain"/>
    <property type="match status" value="1"/>
</dbReference>
<dbReference type="InterPro" id="IPR009060">
    <property type="entry name" value="UBA-like_sf"/>
</dbReference>
<dbReference type="Gene3D" id="1.10.286.20">
    <property type="match status" value="1"/>
</dbReference>
<dbReference type="CDD" id="cd14275">
    <property type="entry name" value="UBA_EF-Ts"/>
    <property type="match status" value="1"/>
</dbReference>
<evidence type="ECO:0000256" key="8">
    <source>
        <dbReference type="RuleBase" id="RU000643"/>
    </source>
</evidence>
<dbReference type="EMBL" id="VSIX01000091">
    <property type="protein sequence ID" value="TYB30658.1"/>
    <property type="molecule type" value="Genomic_DNA"/>
</dbReference>
<dbReference type="HAMAP" id="MF_00050">
    <property type="entry name" value="EF_Ts"/>
    <property type="match status" value="1"/>
</dbReference>
<dbReference type="SUPFAM" id="SSF54713">
    <property type="entry name" value="Elongation factor Ts (EF-Ts), dimerisation domain"/>
    <property type="match status" value="1"/>
</dbReference>
<name>A0A5D0MHC8_9BACT</name>
<dbReference type="PROSITE" id="PS01126">
    <property type="entry name" value="EF_TS_1"/>
    <property type="match status" value="1"/>
</dbReference>
<dbReference type="PANTHER" id="PTHR11741:SF10">
    <property type="entry name" value="POLYPROTEIN OF EF-TS, CHLOROPLASTIC"/>
    <property type="match status" value="1"/>
</dbReference>
<keyword evidence="3 6" id="KW-0251">Elongation factor</keyword>
<dbReference type="GO" id="GO:0005737">
    <property type="term" value="C:cytoplasm"/>
    <property type="evidence" value="ECO:0007669"/>
    <property type="project" value="UniProtKB-SubCell"/>
</dbReference>
<dbReference type="InterPro" id="IPR018101">
    <property type="entry name" value="Transl_elong_Ts_CS"/>
</dbReference>
<dbReference type="Pfam" id="PF00889">
    <property type="entry name" value="EF_TS"/>
    <property type="match status" value="1"/>
</dbReference>
<dbReference type="FunFam" id="1.10.8.10:FF:000001">
    <property type="entry name" value="Elongation factor Ts"/>
    <property type="match status" value="1"/>
</dbReference>
<evidence type="ECO:0000256" key="7">
    <source>
        <dbReference type="RuleBase" id="RU000642"/>
    </source>
</evidence>
<sequence length="199" mass="22865">MMEIDAKLVKELRDKTGAGIMDCKEALKEAEGDIEKAKEVLKKKGLSEAEDKRGRATKEGRVGSYIHGEGKIGVLIEVNCETDFVAKNDEFKELVKNLAMQVAASKPTAVRREELDQEAIEKEREIFKEKMREQGKPEKILDQIVDGMMEKRYYKKVCLLDQPYIRDTDMSVEEYIKSKIAKLGENIQVERFERFELGE</sequence>
<dbReference type="Proteomes" id="UP000324143">
    <property type="component" value="Unassembled WGS sequence"/>
</dbReference>
<evidence type="ECO:0000256" key="5">
    <source>
        <dbReference type="ARBA" id="ARBA00025453"/>
    </source>
</evidence>
<dbReference type="SUPFAM" id="SSF46934">
    <property type="entry name" value="UBA-like"/>
    <property type="match status" value="1"/>
</dbReference>
<evidence type="ECO:0000256" key="4">
    <source>
        <dbReference type="ARBA" id="ARBA00022917"/>
    </source>
</evidence>
<dbReference type="AlphaFoldDB" id="A0A5D0MHC8"/>
<evidence type="ECO:0000259" key="9">
    <source>
        <dbReference type="Pfam" id="PF00889"/>
    </source>
</evidence>
<comment type="function">
    <text evidence="5 6 7">Associates with the EF-Tu.GDP complex and induces the exchange of GDP to GTP. It remains bound to the aminoacyl-tRNA.EF-Tu.GTP complex up to the GTP hydrolysis stage on the ribosome.</text>
</comment>
<comment type="caution">
    <text evidence="10">The sequence shown here is derived from an EMBL/GenBank/DDBJ whole genome shotgun (WGS) entry which is preliminary data.</text>
</comment>
<dbReference type="PROSITE" id="PS01127">
    <property type="entry name" value="EF_TS_2"/>
    <property type="match status" value="1"/>
</dbReference>